<name>A0ABN3NSU1_9ACTN</name>
<dbReference type="InterPro" id="IPR036866">
    <property type="entry name" value="RibonucZ/Hydroxyglut_hydro"/>
</dbReference>
<dbReference type="EMBL" id="BAAATM010000008">
    <property type="protein sequence ID" value="GAA2530886.1"/>
    <property type="molecule type" value="Genomic_DNA"/>
</dbReference>
<keyword evidence="4" id="KW-1185">Reference proteome</keyword>
<feature type="domain" description="Metallo-beta-lactamase" evidence="2">
    <location>
        <begin position="86"/>
        <end position="271"/>
    </location>
</feature>
<dbReference type="Pfam" id="PF12706">
    <property type="entry name" value="Lactamase_B_2"/>
    <property type="match status" value="1"/>
</dbReference>
<comment type="caution">
    <text evidence="3">The sequence shown here is derived from an EMBL/GenBank/DDBJ whole genome shotgun (WGS) entry which is preliminary data.</text>
</comment>
<protein>
    <submittedName>
        <fullName evidence="3">MBL fold metallo-hydrolase</fullName>
    </submittedName>
</protein>
<organism evidence="3 4">
    <name type="scientific">Streptomyces levis</name>
    <dbReference type="NCBI Taxonomy" id="285566"/>
    <lineage>
        <taxon>Bacteria</taxon>
        <taxon>Bacillati</taxon>
        <taxon>Actinomycetota</taxon>
        <taxon>Actinomycetes</taxon>
        <taxon>Kitasatosporales</taxon>
        <taxon>Streptomycetaceae</taxon>
        <taxon>Streptomyces</taxon>
    </lineage>
</organism>
<accession>A0ABN3NSU1</accession>
<feature type="region of interest" description="Disordered" evidence="1">
    <location>
        <begin position="1"/>
        <end position="27"/>
    </location>
</feature>
<dbReference type="SUPFAM" id="SSF56281">
    <property type="entry name" value="Metallo-hydrolase/oxidoreductase"/>
    <property type="match status" value="1"/>
</dbReference>
<reference evidence="3 4" key="1">
    <citation type="journal article" date="2019" name="Int. J. Syst. Evol. Microbiol.">
        <title>The Global Catalogue of Microorganisms (GCM) 10K type strain sequencing project: providing services to taxonomists for standard genome sequencing and annotation.</title>
        <authorList>
            <consortium name="The Broad Institute Genomics Platform"/>
            <consortium name="The Broad Institute Genome Sequencing Center for Infectious Disease"/>
            <person name="Wu L."/>
            <person name="Ma J."/>
        </authorList>
    </citation>
    <scope>NUCLEOTIDE SEQUENCE [LARGE SCALE GENOMIC DNA]</scope>
    <source>
        <strain evidence="3 4">JCM 6924</strain>
    </source>
</reference>
<dbReference type="InterPro" id="IPR050114">
    <property type="entry name" value="UPF0173_UPF0282_UlaG_hydrolase"/>
</dbReference>
<evidence type="ECO:0000256" key="1">
    <source>
        <dbReference type="SAM" id="MobiDB-lite"/>
    </source>
</evidence>
<evidence type="ECO:0000313" key="3">
    <source>
        <dbReference type="EMBL" id="GAA2530886.1"/>
    </source>
</evidence>
<dbReference type="PANTHER" id="PTHR43546">
    <property type="entry name" value="UPF0173 METAL-DEPENDENT HYDROLASE MJ1163-RELATED"/>
    <property type="match status" value="1"/>
</dbReference>
<dbReference type="InterPro" id="IPR001279">
    <property type="entry name" value="Metallo-B-lactamas"/>
</dbReference>
<proteinExistence type="predicted"/>
<dbReference type="RefSeq" id="WP_344536538.1">
    <property type="nucleotide sequence ID" value="NZ_BAAATM010000008.1"/>
</dbReference>
<gene>
    <name evidence="3" type="ORF">GCM10010423_27880</name>
</gene>
<evidence type="ECO:0000259" key="2">
    <source>
        <dbReference type="Pfam" id="PF12706"/>
    </source>
</evidence>
<dbReference type="Proteomes" id="UP001501095">
    <property type="component" value="Unassembled WGS sequence"/>
</dbReference>
<dbReference type="Gene3D" id="3.60.15.10">
    <property type="entry name" value="Ribonuclease Z/Hydroxyacylglutathione hydrolase-like"/>
    <property type="match status" value="1"/>
</dbReference>
<evidence type="ECO:0000313" key="4">
    <source>
        <dbReference type="Proteomes" id="UP001501095"/>
    </source>
</evidence>
<dbReference type="PANTHER" id="PTHR43546:SF7">
    <property type="entry name" value="METALLO-BETA-LACTAMASE DOMAIN-CONTAINING PROTEIN"/>
    <property type="match status" value="1"/>
</dbReference>
<sequence length="319" mass="34490">MPSPEDKPTAPPHPAAEGPPTGEDTTAADTTVARTTVAEITGDDDTLDIHFIGNATVLLTYGPLTLLTDPNFLHRGQYAYLGYGLLSRRLTEPALDVHELPRLDGIVLSHLHGDHWDRRARRHLDHTVPILTTRHAARRLKVLHGFQRTAGLHTWTSLTLERGGAQVTVTALPGRHAGHPALRALLPPVMGSMLEFGPAGGPPRLRLYLSGDTVLHDGLDEITRHFPSADLAVLHLGGTTLPGGFVVTMDGAQGAELARRLRPRLILPVHYADYTVMRSPLSAFLAEADRLGLGDRVVHCPHGHRTRITATPGATPTMP</sequence>